<proteinExistence type="predicted"/>
<evidence type="ECO:0008006" key="5">
    <source>
        <dbReference type="Google" id="ProtNLM"/>
    </source>
</evidence>
<dbReference type="PATRIC" id="fig|50340.43.peg.540"/>
<accession>A0A0M9GG60</accession>
<dbReference type="Pfam" id="PF20229">
    <property type="entry name" value="ChrB_N"/>
    <property type="match status" value="1"/>
</dbReference>
<dbReference type="RefSeq" id="WP_054063222.1">
    <property type="nucleotide sequence ID" value="NZ_JSYZ01000011.1"/>
</dbReference>
<dbReference type="InterPro" id="IPR046858">
    <property type="entry name" value="ChrB_N"/>
</dbReference>
<evidence type="ECO:0000313" key="4">
    <source>
        <dbReference type="Proteomes" id="UP000037931"/>
    </source>
</evidence>
<protein>
    <recommendedName>
        <fullName evidence="5">Chromate resistance protein</fullName>
    </recommendedName>
</protein>
<evidence type="ECO:0000313" key="3">
    <source>
        <dbReference type="EMBL" id="KPA90110.1"/>
    </source>
</evidence>
<organism evidence="3 4">
    <name type="scientific">Pseudomonas asplenii</name>
    <dbReference type="NCBI Taxonomy" id="53407"/>
    <lineage>
        <taxon>Bacteria</taxon>
        <taxon>Pseudomonadati</taxon>
        <taxon>Pseudomonadota</taxon>
        <taxon>Gammaproteobacteria</taxon>
        <taxon>Pseudomonadales</taxon>
        <taxon>Pseudomonadaceae</taxon>
        <taxon>Pseudomonas</taxon>
    </lineage>
</organism>
<reference evidence="3 4" key="1">
    <citation type="journal article" date="2015" name="PLoS ONE">
        <title>Rice-Infecting Pseudomonas Genomes Are Highly Accessorized and Harbor Multiple Putative Virulence Mechanisms to Cause Sheath Brown Rot.</title>
        <authorList>
            <person name="Quibod I.L."/>
            <person name="Grande G."/>
            <person name="Oreiro E.G."/>
            <person name="Borja F.N."/>
            <person name="Dossa G.S."/>
            <person name="Mauleon R."/>
            <person name="Cruz C.V."/>
            <person name="Oliva R."/>
        </authorList>
    </citation>
    <scope>NUCLEOTIDE SEQUENCE [LARGE SCALE GENOMIC DNA]</scope>
    <source>
        <strain evidence="3 4">IRRI 6609</strain>
    </source>
</reference>
<dbReference type="AlphaFoldDB" id="A0A0M9GG60"/>
<feature type="domain" description="ChrB C-terminal" evidence="1">
    <location>
        <begin position="177"/>
        <end position="303"/>
    </location>
</feature>
<dbReference type="Proteomes" id="UP000037931">
    <property type="component" value="Unassembled WGS sequence"/>
</dbReference>
<dbReference type="Pfam" id="PF09828">
    <property type="entry name" value="ChrB_C"/>
    <property type="match status" value="1"/>
</dbReference>
<evidence type="ECO:0000259" key="2">
    <source>
        <dbReference type="Pfam" id="PF20229"/>
    </source>
</evidence>
<gene>
    <name evidence="3" type="ORF">PF66_03243</name>
</gene>
<keyword evidence="4" id="KW-1185">Reference proteome</keyword>
<dbReference type="InterPro" id="IPR018634">
    <property type="entry name" value="ChrB_C"/>
</dbReference>
<dbReference type="OrthoDB" id="6605953at2"/>
<comment type="caution">
    <text evidence="3">The sequence shown here is derived from an EMBL/GenBank/DDBJ whole genome shotgun (WGS) entry which is preliminary data.</text>
</comment>
<dbReference type="EMBL" id="JSYZ01000011">
    <property type="protein sequence ID" value="KPA90110.1"/>
    <property type="molecule type" value="Genomic_DNA"/>
</dbReference>
<dbReference type="STRING" id="50340.PF66_03243"/>
<name>A0A0M9GG60_9PSED</name>
<feature type="domain" description="ChrB N-terminal" evidence="2">
    <location>
        <begin position="19"/>
        <end position="146"/>
    </location>
</feature>
<sequence length="313" mass="35004">MKSWLLLVLGLPTANSTERMRAWRALKACGASVLRDGVYLLPEQAASREALESVEREVLSINGTAYLLRVDDDGERFFPLFDRSDEYAKLREQIAACQHQLTCDNALQTARQVRKLRKAFAQIGTIDFFPTQARQQTDETLQGLETAISRTLSADEPSRGDETLRLLAIADFQGRRWATRKRPWVDRLASAWLIRRFIDRSGEILWLDTPSDCPADALGFDFDGATFSHVAERVTFENLLASFQLDDPALKRIAALVHYLDVGGQQPAEAPGIERVLAGLRESLVDDDQLLLAASGIFDGLLVAFANDEKKHD</sequence>
<evidence type="ECO:0000259" key="1">
    <source>
        <dbReference type="Pfam" id="PF09828"/>
    </source>
</evidence>